<proteinExistence type="predicted"/>
<dbReference type="OrthoDB" id="9938166at2"/>
<dbReference type="EMBL" id="LWMH01000001">
    <property type="protein sequence ID" value="KZS45080.1"/>
    <property type="molecule type" value="Genomic_DNA"/>
</dbReference>
<evidence type="ECO:0000313" key="1">
    <source>
        <dbReference type="EMBL" id="KZS45080.1"/>
    </source>
</evidence>
<comment type="caution">
    <text evidence="1">The sequence shown here is derived from an EMBL/GenBank/DDBJ whole genome shotgun (WGS) entry which is preliminary data.</text>
</comment>
<protein>
    <submittedName>
        <fullName evidence="1">Uncharacterized protein</fullName>
    </submittedName>
</protein>
<gene>
    <name evidence="1" type="ORF">AWU65_03620</name>
</gene>
<dbReference type="Proteomes" id="UP000076796">
    <property type="component" value="Unassembled WGS sequence"/>
</dbReference>
<keyword evidence="2" id="KW-1185">Reference proteome</keyword>
<name>A0A163GPT5_9BACL</name>
<evidence type="ECO:0000313" key="2">
    <source>
        <dbReference type="Proteomes" id="UP000076796"/>
    </source>
</evidence>
<sequence>MTNQVKIRQIEMNIINVLETGIENTADIASTLNLTYSAVHSVLNRMVMYYIVQRKGNGLYGPMKGDFIVASDAEVIAYRRKKKDRLDQKETSSIMNLPDEIVDFVRLQYRSNVERSVILQRLRNNGIDLSKFMLNQIIYTHGIDRAYSQRNRAAESELLSV</sequence>
<organism evidence="1 2">
    <name type="scientific">Paenibacillus glucanolyticus</name>
    <dbReference type="NCBI Taxonomy" id="59843"/>
    <lineage>
        <taxon>Bacteria</taxon>
        <taxon>Bacillati</taxon>
        <taxon>Bacillota</taxon>
        <taxon>Bacilli</taxon>
        <taxon>Bacillales</taxon>
        <taxon>Paenibacillaceae</taxon>
        <taxon>Paenibacillus</taxon>
    </lineage>
</organism>
<dbReference type="AlphaFoldDB" id="A0A163GPT5"/>
<dbReference type="RefSeq" id="WP_063477585.1">
    <property type="nucleotide sequence ID" value="NZ_JBCMWP010000019.1"/>
</dbReference>
<accession>A0A163GPT5</accession>
<reference evidence="1" key="1">
    <citation type="journal article" date="2016" name="Genome Announc.">
        <title>Draft genomes of two strains of Paenibacillus glucanolyticus with capability to degrade lignocellulose.</title>
        <authorList>
            <person name="Mathews S.L."/>
            <person name="Pawlak J."/>
            <person name="Grunden A.M."/>
        </authorList>
    </citation>
    <scope>NUCLEOTIDE SEQUENCE [LARGE SCALE GENOMIC DNA]</scope>
    <source>
        <strain evidence="1">SLM1</strain>
    </source>
</reference>